<dbReference type="Proteomes" id="UP000030706">
    <property type="component" value="Unassembled WGS sequence"/>
</dbReference>
<dbReference type="RefSeq" id="XP_029757021.1">
    <property type="nucleotide sequence ID" value="XM_029906157.1"/>
</dbReference>
<feature type="non-terminal residue" evidence="2">
    <location>
        <position position="104"/>
    </location>
</feature>
<evidence type="ECO:0000313" key="3">
    <source>
        <dbReference type="Proteomes" id="UP000030706"/>
    </source>
</evidence>
<dbReference type="EMBL" id="KL584995">
    <property type="protein sequence ID" value="KEQ80834.1"/>
    <property type="molecule type" value="Genomic_DNA"/>
</dbReference>
<keyword evidence="3" id="KW-1185">Reference proteome</keyword>
<dbReference type="AlphaFoldDB" id="A0A074XAR8"/>
<reference evidence="2 3" key="1">
    <citation type="journal article" date="2014" name="BMC Genomics">
        <title>Genome sequencing of four Aureobasidium pullulans varieties: biotechnological potential, stress tolerance, and description of new species.</title>
        <authorList>
            <person name="Gostin Ar C."/>
            <person name="Ohm R.A."/>
            <person name="Kogej T."/>
            <person name="Sonjak S."/>
            <person name="Turk M."/>
            <person name="Zajc J."/>
            <person name="Zalar P."/>
            <person name="Grube M."/>
            <person name="Sun H."/>
            <person name="Han J."/>
            <person name="Sharma A."/>
            <person name="Chiniquy J."/>
            <person name="Ngan C.Y."/>
            <person name="Lipzen A."/>
            <person name="Barry K."/>
            <person name="Grigoriev I.V."/>
            <person name="Gunde-Cimerman N."/>
        </authorList>
    </citation>
    <scope>NUCLEOTIDE SEQUENCE [LARGE SCALE GENOMIC DNA]</scope>
    <source>
        <strain evidence="2 3">EXF-150</strain>
    </source>
</reference>
<name>A0A074XAR8_AURPU</name>
<gene>
    <name evidence="2" type="ORF">M438DRAFT_348502</name>
</gene>
<organism evidence="2 3">
    <name type="scientific">Aureobasidium pullulans EXF-150</name>
    <dbReference type="NCBI Taxonomy" id="1043002"/>
    <lineage>
        <taxon>Eukaryota</taxon>
        <taxon>Fungi</taxon>
        <taxon>Dikarya</taxon>
        <taxon>Ascomycota</taxon>
        <taxon>Pezizomycotina</taxon>
        <taxon>Dothideomycetes</taxon>
        <taxon>Dothideomycetidae</taxon>
        <taxon>Dothideales</taxon>
        <taxon>Saccotheciaceae</taxon>
        <taxon>Aureobasidium</taxon>
    </lineage>
</organism>
<dbReference type="HOGENOM" id="CLU_2256362_0_0_1"/>
<dbReference type="GeneID" id="40748463"/>
<protein>
    <submittedName>
        <fullName evidence="2">Uncharacterized protein</fullName>
    </submittedName>
</protein>
<evidence type="ECO:0000313" key="2">
    <source>
        <dbReference type="EMBL" id="KEQ80834.1"/>
    </source>
</evidence>
<proteinExistence type="predicted"/>
<feature type="region of interest" description="Disordered" evidence="1">
    <location>
        <begin position="49"/>
        <end position="91"/>
    </location>
</feature>
<sequence>MLQPEDDAAWQLLAASGNERPRVVLQRRIFMLLMLMLLPVADQTALPIRRPRTKQLRGGQGERNHTSSGGPERPLVLIRPSPALETGNQSAGLRDKIDFRVSRV</sequence>
<evidence type="ECO:0000256" key="1">
    <source>
        <dbReference type="SAM" id="MobiDB-lite"/>
    </source>
</evidence>
<accession>A0A074XAR8</accession>